<gene>
    <name evidence="1" type="ORF">M9458_056590</name>
</gene>
<dbReference type="EMBL" id="JAMKFB020000712">
    <property type="protein sequence ID" value="KAL0148120.1"/>
    <property type="molecule type" value="Genomic_DNA"/>
</dbReference>
<name>A0ABD0MER8_CIRMR</name>
<sequence>MPGNYEAPSQFEVLKRFYHPLVHLNSFLADNVMEELHGGVMAFNFLQLVIEMLFTEPLEDLLHVMVMFGQVPEVDEYIVDEDNYNVVEKLPEHLNHESCSIGMFHHLEGPRKQEGPWNSQRQIEGVLTSSSKTSRKPGIHGCKCSSQRQQVSKTTSRFIGWLMEADHMEQCQLVDQKIRQRQEHAYKSELIGVSKCG</sequence>
<dbReference type="AlphaFoldDB" id="A0ABD0MER8"/>
<organism evidence="1 2">
    <name type="scientific">Cirrhinus mrigala</name>
    <name type="common">Mrigala</name>
    <dbReference type="NCBI Taxonomy" id="683832"/>
    <lineage>
        <taxon>Eukaryota</taxon>
        <taxon>Metazoa</taxon>
        <taxon>Chordata</taxon>
        <taxon>Craniata</taxon>
        <taxon>Vertebrata</taxon>
        <taxon>Euteleostomi</taxon>
        <taxon>Actinopterygii</taxon>
        <taxon>Neopterygii</taxon>
        <taxon>Teleostei</taxon>
        <taxon>Ostariophysi</taxon>
        <taxon>Cypriniformes</taxon>
        <taxon>Cyprinidae</taxon>
        <taxon>Labeoninae</taxon>
        <taxon>Labeonini</taxon>
        <taxon>Cirrhinus</taxon>
    </lineage>
</organism>
<evidence type="ECO:0000313" key="1">
    <source>
        <dbReference type="EMBL" id="KAL0148120.1"/>
    </source>
</evidence>
<proteinExistence type="predicted"/>
<dbReference type="Proteomes" id="UP001529510">
    <property type="component" value="Unassembled WGS sequence"/>
</dbReference>
<accession>A0ABD0MER8</accession>
<comment type="caution">
    <text evidence="1">The sequence shown here is derived from an EMBL/GenBank/DDBJ whole genome shotgun (WGS) entry which is preliminary data.</text>
</comment>
<protein>
    <submittedName>
        <fullName evidence="1">Uncharacterized protein</fullName>
    </submittedName>
</protein>
<evidence type="ECO:0000313" key="2">
    <source>
        <dbReference type="Proteomes" id="UP001529510"/>
    </source>
</evidence>
<reference evidence="1 2" key="1">
    <citation type="submission" date="2024-05" db="EMBL/GenBank/DDBJ databases">
        <title>Genome sequencing and assembly of Indian major carp, Cirrhinus mrigala (Hamilton, 1822).</title>
        <authorList>
            <person name="Mohindra V."/>
            <person name="Chowdhury L.M."/>
            <person name="Lal K."/>
            <person name="Jena J.K."/>
        </authorList>
    </citation>
    <scope>NUCLEOTIDE SEQUENCE [LARGE SCALE GENOMIC DNA]</scope>
    <source>
        <strain evidence="1">CM1030</strain>
        <tissue evidence="1">Blood</tissue>
    </source>
</reference>
<keyword evidence="2" id="KW-1185">Reference proteome</keyword>